<accession>A0A9P8QFF7</accession>
<comment type="caution">
    <text evidence="2">The sequence shown here is derived from an EMBL/GenBank/DDBJ whole genome shotgun (WGS) entry which is preliminary data.</text>
</comment>
<reference evidence="2" key="1">
    <citation type="journal article" date="2021" name="Open Biol.">
        <title>Shared evolutionary footprints suggest mitochondrial oxidative damage underlies multiple complex I losses in fungi.</title>
        <authorList>
            <person name="Schikora-Tamarit M.A."/>
            <person name="Marcet-Houben M."/>
            <person name="Nosek J."/>
            <person name="Gabaldon T."/>
        </authorList>
    </citation>
    <scope>NUCLEOTIDE SEQUENCE</scope>
    <source>
        <strain evidence="2">CBS2887</strain>
    </source>
</reference>
<keyword evidence="1" id="KW-1133">Transmembrane helix</keyword>
<evidence type="ECO:0000313" key="2">
    <source>
        <dbReference type="EMBL" id="KAH3688350.1"/>
    </source>
</evidence>
<reference evidence="2" key="2">
    <citation type="submission" date="2021-01" db="EMBL/GenBank/DDBJ databases">
        <authorList>
            <person name="Schikora-Tamarit M.A."/>
        </authorList>
    </citation>
    <scope>NUCLEOTIDE SEQUENCE</scope>
    <source>
        <strain evidence="2">CBS2887</strain>
    </source>
</reference>
<gene>
    <name evidence="2" type="ORF">WICPIJ_000666</name>
</gene>
<protein>
    <submittedName>
        <fullName evidence="2">Uncharacterized protein</fullName>
    </submittedName>
</protein>
<keyword evidence="1" id="KW-0472">Membrane</keyword>
<name>A0A9P8QFF7_WICPI</name>
<evidence type="ECO:0000256" key="1">
    <source>
        <dbReference type="SAM" id="Phobius"/>
    </source>
</evidence>
<evidence type="ECO:0000313" key="3">
    <source>
        <dbReference type="Proteomes" id="UP000774326"/>
    </source>
</evidence>
<dbReference type="EMBL" id="JAEUBG010000389">
    <property type="protein sequence ID" value="KAH3688350.1"/>
    <property type="molecule type" value="Genomic_DNA"/>
</dbReference>
<proteinExistence type="predicted"/>
<keyword evidence="1" id="KW-0812">Transmembrane</keyword>
<sequence length="157" mass="16522">MNITILLTTPLNPFNIPFISDNITSLSYCVSRNIAMFIVGTLKVCECSVVGFCCCPFVDDSMPFIAEVEECTAPAIAETDLKPVATPAPPLVFPPLTLALALALPPLTGAGGALIVGFLLSKTGGFSVSGVMVIGTFETLTPNWFTFSSFCCCCCCC</sequence>
<feature type="transmembrane region" description="Helical" evidence="1">
    <location>
        <begin position="96"/>
        <end position="120"/>
    </location>
</feature>
<keyword evidence="3" id="KW-1185">Reference proteome</keyword>
<dbReference type="AlphaFoldDB" id="A0A9P8QFF7"/>
<organism evidence="2 3">
    <name type="scientific">Wickerhamomyces pijperi</name>
    <name type="common">Yeast</name>
    <name type="synonym">Pichia pijperi</name>
    <dbReference type="NCBI Taxonomy" id="599730"/>
    <lineage>
        <taxon>Eukaryota</taxon>
        <taxon>Fungi</taxon>
        <taxon>Dikarya</taxon>
        <taxon>Ascomycota</taxon>
        <taxon>Saccharomycotina</taxon>
        <taxon>Saccharomycetes</taxon>
        <taxon>Phaffomycetales</taxon>
        <taxon>Wickerhamomycetaceae</taxon>
        <taxon>Wickerhamomyces</taxon>
    </lineage>
</organism>
<dbReference type="Proteomes" id="UP000774326">
    <property type="component" value="Unassembled WGS sequence"/>
</dbReference>